<dbReference type="Pfam" id="PF09438">
    <property type="entry name" value="DUF2017"/>
    <property type="match status" value="1"/>
</dbReference>
<gene>
    <name evidence="3" type="ORF">UFOPK2648_00452</name>
    <name evidence="4" type="ORF">UFOPK3037_00439</name>
    <name evidence="5" type="ORF">UFOPK3278_00676</name>
    <name evidence="1" type="ORF">UFOPK3406_01117</name>
    <name evidence="2" type="ORF">UFOPK3925_01397</name>
    <name evidence="6" type="ORF">UFOPK4097_01453</name>
</gene>
<proteinExistence type="predicted"/>
<evidence type="ECO:0000313" key="1">
    <source>
        <dbReference type="EMBL" id="CAB4342324.1"/>
    </source>
</evidence>
<evidence type="ECO:0000313" key="4">
    <source>
        <dbReference type="EMBL" id="CAB4798127.1"/>
    </source>
</evidence>
<dbReference type="AlphaFoldDB" id="A0A6J7BPW7"/>
<reference evidence="5" key="1">
    <citation type="submission" date="2020-05" db="EMBL/GenBank/DDBJ databases">
        <authorList>
            <person name="Chiriac C."/>
            <person name="Salcher M."/>
            <person name="Ghai R."/>
            <person name="Kavagutti S V."/>
        </authorList>
    </citation>
    <scope>NUCLEOTIDE SEQUENCE</scope>
</reference>
<dbReference type="EMBL" id="CAFAAO010000004">
    <property type="protein sequence ID" value="CAB4798127.1"/>
    <property type="molecule type" value="Genomic_DNA"/>
</dbReference>
<dbReference type="EMBL" id="CAESAD010000014">
    <property type="protein sequence ID" value="CAB4344583.1"/>
    <property type="molecule type" value="Genomic_DNA"/>
</dbReference>
<organism evidence="5">
    <name type="scientific">freshwater metagenome</name>
    <dbReference type="NCBI Taxonomy" id="449393"/>
    <lineage>
        <taxon>unclassified sequences</taxon>
        <taxon>metagenomes</taxon>
        <taxon>ecological metagenomes</taxon>
    </lineage>
</organism>
<sequence>MFKSGIGGRISLKLDDAEKQVLSQIFEQMDDLLQVPNFDKNADPLARMLNMDGSTQISEDPALARLFPDGYSEDEHASADFRRFTEQDLRQAKMDALNDVRLMLMDISGKSAVTPVQAQSWLKAINDVRLVLGTRLEIADEREIDFDVDEPGINLYNYLTYLQGTLLDALS</sequence>
<evidence type="ECO:0000313" key="6">
    <source>
        <dbReference type="EMBL" id="CAB5028950.1"/>
    </source>
</evidence>
<dbReference type="EMBL" id="CAEZYC010000015">
    <property type="protein sequence ID" value="CAB4703499.1"/>
    <property type="molecule type" value="Genomic_DNA"/>
</dbReference>
<dbReference type="EMBL" id="CAFBPK010000033">
    <property type="protein sequence ID" value="CAB5028950.1"/>
    <property type="molecule type" value="Genomic_DNA"/>
</dbReference>
<evidence type="ECO:0000313" key="3">
    <source>
        <dbReference type="EMBL" id="CAB4703499.1"/>
    </source>
</evidence>
<evidence type="ECO:0000313" key="2">
    <source>
        <dbReference type="EMBL" id="CAB4344583.1"/>
    </source>
</evidence>
<evidence type="ECO:0000313" key="5">
    <source>
        <dbReference type="EMBL" id="CAB4847777.1"/>
    </source>
</evidence>
<accession>A0A6J7BPW7</accession>
<protein>
    <submittedName>
        <fullName evidence="5">Unannotated protein</fullName>
    </submittedName>
</protein>
<dbReference type="EMBL" id="CAFBIX010000021">
    <property type="protein sequence ID" value="CAB4847777.1"/>
    <property type="molecule type" value="Genomic_DNA"/>
</dbReference>
<name>A0A6J7BPW7_9ZZZZ</name>
<dbReference type="InterPro" id="IPR018561">
    <property type="entry name" value="AosR"/>
</dbReference>
<dbReference type="EMBL" id="CAESAI010000030">
    <property type="protein sequence ID" value="CAB4342324.1"/>
    <property type="molecule type" value="Genomic_DNA"/>
</dbReference>